<comment type="caution">
    <text evidence="2">The sequence shown here is derived from an EMBL/GenBank/DDBJ whole genome shotgun (WGS) entry which is preliminary data.</text>
</comment>
<name>A0ABR7FQ05_9FIRM</name>
<dbReference type="Proteomes" id="UP000635828">
    <property type="component" value="Unassembled WGS sequence"/>
</dbReference>
<organism evidence="2 3">
    <name type="scientific">Anaerostipes hominis</name>
    <name type="common">ex Liu et al. 2021</name>
    <dbReference type="NCBI Taxonomy" id="2763018"/>
    <lineage>
        <taxon>Bacteria</taxon>
        <taxon>Bacillati</taxon>
        <taxon>Bacillota</taxon>
        <taxon>Clostridia</taxon>
        <taxon>Lachnospirales</taxon>
        <taxon>Lachnospiraceae</taxon>
        <taxon>Anaerostipes</taxon>
    </lineage>
</organism>
<feature type="domain" description="HPr" evidence="1">
    <location>
        <begin position="1"/>
        <end position="78"/>
    </location>
</feature>
<dbReference type="RefSeq" id="WP_024729373.1">
    <property type="nucleotide sequence ID" value="NZ_JACOOS010000006.1"/>
</dbReference>
<dbReference type="EMBL" id="JACOOS010000006">
    <property type="protein sequence ID" value="MBC5677294.1"/>
    <property type="molecule type" value="Genomic_DNA"/>
</dbReference>
<reference evidence="2 3" key="1">
    <citation type="submission" date="2020-08" db="EMBL/GenBank/DDBJ databases">
        <title>Genome public.</title>
        <authorList>
            <person name="Liu C."/>
            <person name="Sun Q."/>
        </authorList>
    </citation>
    <scope>NUCLEOTIDE SEQUENCE [LARGE SCALE GENOMIC DNA]</scope>
    <source>
        <strain evidence="2 3">NSJ-7</strain>
    </source>
</reference>
<evidence type="ECO:0000313" key="3">
    <source>
        <dbReference type="Proteomes" id="UP000635828"/>
    </source>
</evidence>
<accession>A0ABR7FQ05</accession>
<evidence type="ECO:0000259" key="1">
    <source>
        <dbReference type="PROSITE" id="PS51350"/>
    </source>
</evidence>
<dbReference type="PROSITE" id="PS51350">
    <property type="entry name" value="PTS_HPR_DOM"/>
    <property type="match status" value="1"/>
</dbReference>
<sequence>MVKKTIQLDTVEDVKTFAAAAGRYDGSVDLKSDRYVINAKSILGIFSLNISHPLELQIEPEKSDYGKFLEEIDEYIIG</sequence>
<dbReference type="SUPFAM" id="SSF55594">
    <property type="entry name" value="HPr-like"/>
    <property type="match status" value="1"/>
</dbReference>
<dbReference type="Pfam" id="PF00381">
    <property type="entry name" value="PTS-HPr"/>
    <property type="match status" value="1"/>
</dbReference>
<dbReference type="InterPro" id="IPR035895">
    <property type="entry name" value="HPr-like_sf"/>
</dbReference>
<evidence type="ECO:0000313" key="2">
    <source>
        <dbReference type="EMBL" id="MBC5677294.1"/>
    </source>
</evidence>
<gene>
    <name evidence="2" type="ORF">H8S22_06630</name>
</gene>
<protein>
    <submittedName>
        <fullName evidence="2">HPr family phosphocarrier protein</fullName>
    </submittedName>
</protein>
<dbReference type="InterPro" id="IPR000032">
    <property type="entry name" value="HPr-like"/>
</dbReference>
<keyword evidence="3" id="KW-1185">Reference proteome</keyword>
<proteinExistence type="predicted"/>
<dbReference type="Gene3D" id="3.30.1340.10">
    <property type="entry name" value="HPr-like"/>
    <property type="match status" value="1"/>
</dbReference>